<name>A0A424YCK6_9FIRM</name>
<dbReference type="InterPro" id="IPR005288">
    <property type="entry name" value="NadB"/>
</dbReference>
<comment type="similarity">
    <text evidence="3 13">Belongs to the FAD-dependent oxidoreductase 2 family. NadB subfamily.</text>
</comment>
<evidence type="ECO:0000256" key="2">
    <source>
        <dbReference type="ARBA" id="ARBA00004950"/>
    </source>
</evidence>
<keyword evidence="7 13" id="KW-0662">Pyridine nucleotide biosynthesis</keyword>
<dbReference type="GO" id="GO:0034628">
    <property type="term" value="P:'de novo' NAD+ biosynthetic process from L-aspartate"/>
    <property type="evidence" value="ECO:0007669"/>
    <property type="project" value="TreeGrafter"/>
</dbReference>
<keyword evidence="8 13" id="KW-0274">FAD</keyword>
<evidence type="ECO:0000256" key="9">
    <source>
        <dbReference type="ARBA" id="ARBA00023002"/>
    </source>
</evidence>
<dbReference type="UniPathway" id="UPA00253">
    <property type="reaction ID" value="UER00326"/>
</dbReference>
<comment type="cofactor">
    <cofactor evidence="1 13">
        <name>FAD</name>
        <dbReference type="ChEBI" id="CHEBI:57692"/>
    </cofactor>
</comment>
<evidence type="ECO:0000256" key="6">
    <source>
        <dbReference type="ARBA" id="ARBA00022630"/>
    </source>
</evidence>
<gene>
    <name evidence="16" type="primary">nadB</name>
    <name evidence="16" type="ORF">D5R97_06950</name>
</gene>
<protein>
    <recommendedName>
        <fullName evidence="5 11">L-aspartate oxidase</fullName>
        <ecNumber evidence="4 11">1.4.3.16</ecNumber>
    </recommendedName>
</protein>
<evidence type="ECO:0000259" key="14">
    <source>
        <dbReference type="Pfam" id="PF00890"/>
    </source>
</evidence>
<dbReference type="EC" id="1.4.3.16" evidence="4 11"/>
<dbReference type="PRINTS" id="PR00368">
    <property type="entry name" value="FADPNR"/>
</dbReference>
<dbReference type="GO" id="GO:0005737">
    <property type="term" value="C:cytoplasm"/>
    <property type="evidence" value="ECO:0007669"/>
    <property type="project" value="UniProtKB-SubCell"/>
</dbReference>
<evidence type="ECO:0000313" key="16">
    <source>
        <dbReference type="EMBL" id="RQD75050.1"/>
    </source>
</evidence>
<comment type="catalytic activity">
    <reaction evidence="10">
        <text>L-aspartate + O2 = iminosuccinate + H2O2</text>
        <dbReference type="Rhea" id="RHEA:25876"/>
        <dbReference type="ChEBI" id="CHEBI:15379"/>
        <dbReference type="ChEBI" id="CHEBI:16240"/>
        <dbReference type="ChEBI" id="CHEBI:29991"/>
        <dbReference type="ChEBI" id="CHEBI:77875"/>
        <dbReference type="EC" id="1.4.3.16"/>
    </reaction>
    <physiologicalReaction direction="left-to-right" evidence="10">
        <dbReference type="Rhea" id="RHEA:25877"/>
    </physiologicalReaction>
</comment>
<dbReference type="NCBIfam" id="TIGR00551">
    <property type="entry name" value="nadB"/>
    <property type="match status" value="1"/>
</dbReference>
<dbReference type="PANTHER" id="PTHR42716:SF2">
    <property type="entry name" value="L-ASPARTATE OXIDASE, CHLOROPLASTIC"/>
    <property type="match status" value="1"/>
</dbReference>
<dbReference type="PIRSF" id="PIRSF000171">
    <property type="entry name" value="SDHA_APRA_LASPO"/>
    <property type="match status" value="1"/>
</dbReference>
<dbReference type="Gene3D" id="1.20.58.100">
    <property type="entry name" value="Fumarate reductase/succinate dehydrogenase flavoprotein-like, C-terminal domain"/>
    <property type="match status" value="1"/>
</dbReference>
<reference evidence="16 17" key="1">
    <citation type="submission" date="2018-08" db="EMBL/GenBank/DDBJ databases">
        <title>The metabolism and importance of syntrophic acetate oxidation coupled to methane or sulfide production in haloalkaline environments.</title>
        <authorList>
            <person name="Timmers P.H.A."/>
            <person name="Vavourakis C.D."/>
            <person name="Sorokin D.Y."/>
            <person name="Sinninghe Damste J.S."/>
            <person name="Muyzer G."/>
            <person name="Stams A.J.M."/>
            <person name="Plugge C.M."/>
        </authorList>
    </citation>
    <scope>NUCLEOTIDE SEQUENCE [LARGE SCALE GENOMIC DNA]</scope>
    <source>
        <strain evidence="16">MSAO_Bac1</strain>
    </source>
</reference>
<feature type="domain" description="Fumarate reductase/succinate dehydrogenase flavoprotein-like C-terminal" evidence="15">
    <location>
        <begin position="440"/>
        <end position="532"/>
    </location>
</feature>
<dbReference type="SUPFAM" id="SSF56425">
    <property type="entry name" value="Succinate dehydrogenase/fumarate reductase flavoprotein, catalytic domain"/>
    <property type="match status" value="1"/>
</dbReference>
<dbReference type="PANTHER" id="PTHR42716">
    <property type="entry name" value="L-ASPARTATE OXIDASE"/>
    <property type="match status" value="1"/>
</dbReference>
<dbReference type="InterPro" id="IPR037099">
    <property type="entry name" value="Fum_R/Succ_DH_flav-like_C_sf"/>
</dbReference>
<evidence type="ECO:0000256" key="13">
    <source>
        <dbReference type="RuleBase" id="RU362049"/>
    </source>
</evidence>
<dbReference type="EMBL" id="QZAA01000173">
    <property type="protein sequence ID" value="RQD75050.1"/>
    <property type="molecule type" value="Genomic_DNA"/>
</dbReference>
<comment type="pathway">
    <text evidence="2 13">Cofactor biosynthesis; NAD(+) biosynthesis; iminoaspartate from L-aspartate (oxidase route): step 1/1.</text>
</comment>
<dbReference type="Gene3D" id="3.90.700.10">
    <property type="entry name" value="Succinate dehydrogenase/fumarate reductase flavoprotein, catalytic domain"/>
    <property type="match status" value="1"/>
</dbReference>
<evidence type="ECO:0000256" key="8">
    <source>
        <dbReference type="ARBA" id="ARBA00022827"/>
    </source>
</evidence>
<evidence type="ECO:0000259" key="15">
    <source>
        <dbReference type="Pfam" id="PF02910"/>
    </source>
</evidence>
<dbReference type="SUPFAM" id="SSF46977">
    <property type="entry name" value="Succinate dehydrogenase/fumarate reductase flavoprotein C-terminal domain"/>
    <property type="match status" value="1"/>
</dbReference>
<dbReference type="Gene3D" id="3.50.50.60">
    <property type="entry name" value="FAD/NAD(P)-binding domain"/>
    <property type="match status" value="1"/>
</dbReference>
<evidence type="ECO:0000256" key="4">
    <source>
        <dbReference type="ARBA" id="ARBA00012173"/>
    </source>
</evidence>
<dbReference type="PRINTS" id="PR00411">
    <property type="entry name" value="PNDRDTASEI"/>
</dbReference>
<comment type="caution">
    <text evidence="16">The sequence shown here is derived from an EMBL/GenBank/DDBJ whole genome shotgun (WGS) entry which is preliminary data.</text>
</comment>
<dbReference type="Pfam" id="PF00890">
    <property type="entry name" value="FAD_binding_2"/>
    <property type="match status" value="1"/>
</dbReference>
<dbReference type="InterPro" id="IPR015939">
    <property type="entry name" value="Fum_Rdtase/Succ_DH_flav-like_C"/>
</dbReference>
<dbReference type="GO" id="GO:0033765">
    <property type="term" value="F:steroid dehydrogenase activity, acting on the CH-CH group of donors"/>
    <property type="evidence" value="ECO:0007669"/>
    <property type="project" value="UniProtKB-ARBA"/>
</dbReference>
<dbReference type="AlphaFoldDB" id="A0A424YCK6"/>
<evidence type="ECO:0000313" key="17">
    <source>
        <dbReference type="Proteomes" id="UP000285138"/>
    </source>
</evidence>
<keyword evidence="6 13" id="KW-0285">Flavoprotein</keyword>
<comment type="function">
    <text evidence="13">Catalyzes the oxidation of L-aspartate to iminoaspartate.</text>
</comment>
<sequence>MIPRYLLNFDLSQLETEYCDYLIIGGGVAGLFSALKAAPRGKVIVLAKATLEECNTSYAQGGIASVVKEDDSPSVHYEDTMEAGVGICNPEAVKVLVEEGVHRVRELIEIGVSFDRENTNYALGREGAHSRDRILHVGDSTGKAIQDALMGSTRKGENITIEENVFVMDLLTWEGKCVGSLVYNKDDGKVRAYLARAVIMATGGMGQLFERSTNSVIATGDGLAMAYRAGAEVMDLEFFQFHPTVFYSPEGKAFLISEAVRGAGGILRNEEEEQFMIQYHPLADLGPRDIVTRAMMSVLKKTRTEKIYLDLRHLGKNFIKKRFPNIYSTLKAYQMDVARDLIPVVPAAHYTMGGVKTGLSGETSVPGLFAAGEVACTGIHGANRLASNSLLEGLVFGERAVEGASQYIKEFSPSLEGIKISYFQQRDFPLDSLDISRLEKSLKRLMFEKVGIIRYQECLQDALDFIKQNSAFLTFSFNDIKGFELQNMMLAARLTAWAALLREESRGGHYRQDFPSGKKKWRGHLVFALSQEREEEVNWLGTSW</sequence>
<dbReference type="SUPFAM" id="SSF51905">
    <property type="entry name" value="FAD/NAD(P)-binding domain"/>
    <property type="match status" value="1"/>
</dbReference>
<evidence type="ECO:0000256" key="5">
    <source>
        <dbReference type="ARBA" id="ARBA00021901"/>
    </source>
</evidence>
<accession>A0A424YCK6</accession>
<organism evidence="16 17">
    <name type="scientific">Candidatus Syntrophonatronum acetioxidans</name>
    <dbReference type="NCBI Taxonomy" id="1795816"/>
    <lineage>
        <taxon>Bacteria</taxon>
        <taxon>Bacillati</taxon>
        <taxon>Bacillota</taxon>
        <taxon>Clostridia</taxon>
        <taxon>Eubacteriales</taxon>
        <taxon>Syntrophomonadaceae</taxon>
        <taxon>Candidatus Syntrophonatronum</taxon>
    </lineage>
</organism>
<dbReference type="FunFam" id="3.90.700.10:FF:000002">
    <property type="entry name" value="L-aspartate oxidase"/>
    <property type="match status" value="1"/>
</dbReference>
<evidence type="ECO:0000256" key="12">
    <source>
        <dbReference type="PIRSR" id="PIRSR000171-1"/>
    </source>
</evidence>
<dbReference type="GO" id="GO:0008734">
    <property type="term" value="F:L-aspartate oxidase activity"/>
    <property type="evidence" value="ECO:0007669"/>
    <property type="project" value="UniProtKB-UniRule"/>
</dbReference>
<keyword evidence="9 13" id="KW-0560">Oxidoreductase</keyword>
<evidence type="ECO:0000256" key="1">
    <source>
        <dbReference type="ARBA" id="ARBA00001974"/>
    </source>
</evidence>
<evidence type="ECO:0000256" key="7">
    <source>
        <dbReference type="ARBA" id="ARBA00022642"/>
    </source>
</evidence>
<evidence type="ECO:0000256" key="10">
    <source>
        <dbReference type="ARBA" id="ARBA00048305"/>
    </source>
</evidence>
<dbReference type="Proteomes" id="UP000285138">
    <property type="component" value="Unassembled WGS sequence"/>
</dbReference>
<dbReference type="InterPro" id="IPR027477">
    <property type="entry name" value="Succ_DH/fumarate_Rdtase_cat_sf"/>
</dbReference>
<dbReference type="InterPro" id="IPR036188">
    <property type="entry name" value="FAD/NAD-bd_sf"/>
</dbReference>
<dbReference type="Pfam" id="PF02910">
    <property type="entry name" value="Succ_DH_flav_C"/>
    <property type="match status" value="1"/>
</dbReference>
<evidence type="ECO:0000256" key="3">
    <source>
        <dbReference type="ARBA" id="ARBA00008562"/>
    </source>
</evidence>
<proteinExistence type="inferred from homology"/>
<evidence type="ECO:0000256" key="11">
    <source>
        <dbReference type="NCBIfam" id="TIGR00551"/>
    </source>
</evidence>
<feature type="domain" description="FAD-dependent oxidoreductase 2 FAD-binding" evidence="14">
    <location>
        <begin position="20"/>
        <end position="390"/>
    </location>
</feature>
<comment type="subcellular location">
    <subcellularLocation>
        <location evidence="13">Cytoplasm</location>
    </subcellularLocation>
</comment>
<dbReference type="InterPro" id="IPR003953">
    <property type="entry name" value="FAD-dep_OxRdtase_2_FAD-bd"/>
</dbReference>
<feature type="active site" description="Proton acceptor" evidence="12">
    <location>
        <position position="288"/>
    </location>
</feature>